<dbReference type="InterPro" id="IPR050808">
    <property type="entry name" value="Phage_Integrase"/>
</dbReference>
<dbReference type="PROSITE" id="PS51898">
    <property type="entry name" value="TYR_RECOMBINASE"/>
    <property type="match status" value="1"/>
</dbReference>
<dbReference type="Pfam" id="PF00589">
    <property type="entry name" value="Phage_integrase"/>
    <property type="match status" value="1"/>
</dbReference>
<gene>
    <name evidence="6" type="ORF">HLUCCX14_17715</name>
</gene>
<reference evidence="6 7" key="1">
    <citation type="submission" date="2015-09" db="EMBL/GenBank/DDBJ databases">
        <title>Identification and resolution of microdiversity through metagenomic sequencing of parallel consortia.</title>
        <authorList>
            <person name="Nelson W.C."/>
            <person name="Romine M.F."/>
            <person name="Lindemann S.R."/>
        </authorList>
    </citation>
    <scope>NUCLEOTIDE SEQUENCE [LARGE SCALE GENOMIC DNA]</scope>
    <source>
        <strain evidence="6">HL-55</strain>
    </source>
</reference>
<comment type="caution">
    <text evidence="6">The sequence shown here is derived from an EMBL/GenBank/DDBJ whole genome shotgun (WGS) entry which is preliminary data.</text>
</comment>
<feature type="domain" description="Tyr recombinase" evidence="5">
    <location>
        <begin position="210"/>
        <end position="386"/>
    </location>
</feature>
<dbReference type="InterPro" id="IPR038488">
    <property type="entry name" value="Integrase_DNA-bd_sf"/>
</dbReference>
<dbReference type="InterPro" id="IPR002104">
    <property type="entry name" value="Integrase_catalytic"/>
</dbReference>
<dbReference type="InterPro" id="IPR053876">
    <property type="entry name" value="Phage_int_M"/>
</dbReference>
<evidence type="ECO:0000256" key="2">
    <source>
        <dbReference type="ARBA" id="ARBA00022908"/>
    </source>
</evidence>
<dbReference type="Proteomes" id="UP000050416">
    <property type="component" value="Unassembled WGS sequence"/>
</dbReference>
<dbReference type="OrthoDB" id="9795573at2"/>
<dbReference type="GO" id="GO:0006310">
    <property type="term" value="P:DNA recombination"/>
    <property type="evidence" value="ECO:0007669"/>
    <property type="project" value="UniProtKB-KW"/>
</dbReference>
<dbReference type="EMBL" id="LJZQ01000050">
    <property type="protein sequence ID" value="KPQ26583.1"/>
    <property type="molecule type" value="Genomic_DNA"/>
</dbReference>
<dbReference type="CDD" id="cd00801">
    <property type="entry name" value="INT_P4_C"/>
    <property type="match status" value="1"/>
</dbReference>
<dbReference type="PANTHER" id="PTHR30629">
    <property type="entry name" value="PROPHAGE INTEGRASE"/>
    <property type="match status" value="1"/>
</dbReference>
<dbReference type="Gene3D" id="1.10.443.10">
    <property type="entry name" value="Intergrase catalytic core"/>
    <property type="match status" value="1"/>
</dbReference>
<comment type="similarity">
    <text evidence="1">Belongs to the 'phage' integrase family.</text>
</comment>
<evidence type="ECO:0000256" key="1">
    <source>
        <dbReference type="ARBA" id="ARBA00008857"/>
    </source>
</evidence>
<evidence type="ECO:0000256" key="4">
    <source>
        <dbReference type="ARBA" id="ARBA00023172"/>
    </source>
</evidence>
<dbReference type="InterPro" id="IPR011010">
    <property type="entry name" value="DNA_brk_join_enz"/>
</dbReference>
<keyword evidence="2" id="KW-0229">DNA integration</keyword>
<evidence type="ECO:0000256" key="3">
    <source>
        <dbReference type="ARBA" id="ARBA00023125"/>
    </source>
</evidence>
<organism evidence="6 7">
    <name type="scientific">Marinobacter excellens HL-55</name>
    <dbReference type="NCBI Taxonomy" id="1305731"/>
    <lineage>
        <taxon>Bacteria</taxon>
        <taxon>Pseudomonadati</taxon>
        <taxon>Pseudomonadota</taxon>
        <taxon>Gammaproteobacteria</taxon>
        <taxon>Pseudomonadales</taxon>
        <taxon>Marinobacteraceae</taxon>
        <taxon>Marinobacter</taxon>
    </lineage>
</organism>
<dbReference type="GO" id="GO:0003677">
    <property type="term" value="F:DNA binding"/>
    <property type="evidence" value="ECO:0007669"/>
    <property type="project" value="UniProtKB-KW"/>
</dbReference>
<dbReference type="PATRIC" id="fig|1305731.5.peg.877"/>
<keyword evidence="3" id="KW-0238">DNA-binding</keyword>
<dbReference type="InterPro" id="IPR013762">
    <property type="entry name" value="Integrase-like_cat_sf"/>
</dbReference>
<dbReference type="Pfam" id="PF22022">
    <property type="entry name" value="Phage_int_M"/>
    <property type="match status" value="1"/>
</dbReference>
<dbReference type="AlphaFoldDB" id="A0A0P7YXW1"/>
<dbReference type="STRING" id="1305731.GCA_000934705_02504"/>
<dbReference type="Gene3D" id="3.30.160.390">
    <property type="entry name" value="Integrase, DNA-binding domain"/>
    <property type="match status" value="1"/>
</dbReference>
<dbReference type="PANTHER" id="PTHR30629:SF2">
    <property type="entry name" value="PROPHAGE INTEGRASE INTS-RELATED"/>
    <property type="match status" value="1"/>
</dbReference>
<dbReference type="GO" id="GO:0015074">
    <property type="term" value="P:DNA integration"/>
    <property type="evidence" value="ECO:0007669"/>
    <property type="project" value="UniProtKB-KW"/>
</dbReference>
<dbReference type="SUPFAM" id="SSF56349">
    <property type="entry name" value="DNA breaking-rejoining enzymes"/>
    <property type="match status" value="1"/>
</dbReference>
<dbReference type="InterPro" id="IPR025166">
    <property type="entry name" value="Integrase_DNA_bind_dom"/>
</dbReference>
<dbReference type="Gene3D" id="1.10.150.130">
    <property type="match status" value="1"/>
</dbReference>
<sequence>MTRAANKLTETAVKHATFSKYGKRTKLADGAGLYLDIQKAGRYWRLKYRYGGKEKLLALGVYPDVSLKEARTKRDEAKRLMADNIDPVTHRQREKAERVEATVTTFKGIALEWLEHVHKKNVGATTYPKNKRRLEMYAYPKLGRRPMAEIEPPDVLAILRDIEGKGHIDNAHRLKTLIGQVFRYAVSTGRATRDVTADLRGILPAPNVKHHAAVTTPEEIADMLKKIDTYWGTPTVCLALKLSPYLFLRPGNLRQMRWDEIDWDAATWTTDTTKNGEPLVVPLARQAITLLRELQELNGKREWVFPSGAGKGRPMSENAITGALNRLELQGIMSAHGFRAMAKTVLTERLGFRTEIIEMQMAHRVRDVHGRAYNRTTWLPERQAMMQQWADYLDNLKKPDNNVTPIHQTANK</sequence>
<protein>
    <submittedName>
        <fullName evidence="6">Integrase</fullName>
    </submittedName>
</protein>
<dbReference type="Pfam" id="PF13356">
    <property type="entry name" value="Arm-DNA-bind_3"/>
    <property type="match status" value="1"/>
</dbReference>
<evidence type="ECO:0000259" key="5">
    <source>
        <dbReference type="PROSITE" id="PS51898"/>
    </source>
</evidence>
<keyword evidence="4" id="KW-0233">DNA recombination</keyword>
<evidence type="ECO:0000313" key="6">
    <source>
        <dbReference type="EMBL" id="KPQ26583.1"/>
    </source>
</evidence>
<dbReference type="InterPro" id="IPR010998">
    <property type="entry name" value="Integrase_recombinase_N"/>
</dbReference>
<name>A0A0P7YXW1_9GAMM</name>
<evidence type="ECO:0000313" key="7">
    <source>
        <dbReference type="Proteomes" id="UP000050416"/>
    </source>
</evidence>
<accession>A0A0P7YXW1</accession>
<proteinExistence type="inferred from homology"/>